<organism evidence="2 3">
    <name type="scientific">Trichoderma longibrachiatum ATCC 18648</name>
    <dbReference type="NCBI Taxonomy" id="983965"/>
    <lineage>
        <taxon>Eukaryota</taxon>
        <taxon>Fungi</taxon>
        <taxon>Dikarya</taxon>
        <taxon>Ascomycota</taxon>
        <taxon>Pezizomycotina</taxon>
        <taxon>Sordariomycetes</taxon>
        <taxon>Hypocreomycetidae</taxon>
        <taxon>Hypocreales</taxon>
        <taxon>Hypocreaceae</taxon>
        <taxon>Trichoderma</taxon>
    </lineage>
</organism>
<sequence>MWSDVCCARSLLFFFFPLLLFGVLGGRYTKFNGQIKGRGKAVQAMVEGASSCCCCCVFAWAELVYNRSGGSFLIIQTKCSLTGHDKRCKKKKNVVGSQRSPALASQMDCKGFPEKKKKKKRKEKKRKTQRREMGRKKNSWSAKQKQHARQGKARQGRSKARQRRRTERKRRDGRCPREAESCPNLPAILSKGGTRRWRGQDNAGRSEEGEREREGGEREKRESLTQYRYGHNASSTPDQVWRSKIR</sequence>
<proteinExistence type="predicted"/>
<name>A0A2T4C2E9_TRILO</name>
<accession>A0A2T4C2E9</accession>
<evidence type="ECO:0000313" key="2">
    <source>
        <dbReference type="EMBL" id="PTB75747.1"/>
    </source>
</evidence>
<dbReference type="AlphaFoldDB" id="A0A2T4C2E9"/>
<feature type="compositionally biased region" description="Basic residues" evidence="1">
    <location>
        <begin position="115"/>
        <end position="168"/>
    </location>
</feature>
<gene>
    <name evidence="2" type="ORF">M440DRAFT_1402276</name>
</gene>
<feature type="region of interest" description="Disordered" evidence="1">
    <location>
        <begin position="90"/>
        <end position="246"/>
    </location>
</feature>
<feature type="compositionally biased region" description="Basic and acidic residues" evidence="1">
    <location>
        <begin position="169"/>
        <end position="180"/>
    </location>
</feature>
<protein>
    <submittedName>
        <fullName evidence="2">Uncharacterized protein</fullName>
    </submittedName>
</protein>
<dbReference type="EMBL" id="KZ679133">
    <property type="protein sequence ID" value="PTB75747.1"/>
    <property type="molecule type" value="Genomic_DNA"/>
</dbReference>
<feature type="compositionally biased region" description="Basic and acidic residues" evidence="1">
    <location>
        <begin position="204"/>
        <end position="223"/>
    </location>
</feature>
<reference evidence="2 3" key="1">
    <citation type="submission" date="2016-07" db="EMBL/GenBank/DDBJ databases">
        <title>Multiple horizontal gene transfer events from other fungi enriched the ability of initially mycotrophic Trichoderma (Ascomycota) to feed on dead plant biomass.</title>
        <authorList>
            <consortium name="DOE Joint Genome Institute"/>
            <person name="Aerts A."/>
            <person name="Atanasova L."/>
            <person name="Chenthamara K."/>
            <person name="Zhang J."/>
            <person name="Grujic M."/>
            <person name="Henrissat B."/>
            <person name="Kuo A."/>
            <person name="Salamov A."/>
            <person name="Lipzen A."/>
            <person name="Labutti K."/>
            <person name="Barry K."/>
            <person name="Miao Y."/>
            <person name="Rahimi M.J."/>
            <person name="Shen Q."/>
            <person name="Grigoriev I.V."/>
            <person name="Kubicek C.P."/>
            <person name="Druzhinina I.S."/>
        </authorList>
    </citation>
    <scope>NUCLEOTIDE SEQUENCE [LARGE SCALE GENOMIC DNA]</scope>
    <source>
        <strain evidence="2 3">ATCC 18648</strain>
    </source>
</reference>
<keyword evidence="3" id="KW-1185">Reference proteome</keyword>
<evidence type="ECO:0000313" key="3">
    <source>
        <dbReference type="Proteomes" id="UP000240760"/>
    </source>
</evidence>
<dbReference type="Proteomes" id="UP000240760">
    <property type="component" value="Unassembled WGS sequence"/>
</dbReference>
<evidence type="ECO:0000256" key="1">
    <source>
        <dbReference type="SAM" id="MobiDB-lite"/>
    </source>
</evidence>